<reference evidence="1 2" key="1">
    <citation type="journal article" date="2016" name="Nat. Commun.">
        <title>Thousands of microbial genomes shed light on interconnected biogeochemical processes in an aquifer system.</title>
        <authorList>
            <person name="Anantharaman K."/>
            <person name="Brown C.T."/>
            <person name="Hug L.A."/>
            <person name="Sharon I."/>
            <person name="Castelle C.J."/>
            <person name="Probst A.J."/>
            <person name="Thomas B.C."/>
            <person name="Singh A."/>
            <person name="Wilkins M.J."/>
            <person name="Karaoz U."/>
            <person name="Brodie E.L."/>
            <person name="Williams K.H."/>
            <person name="Hubbard S.S."/>
            <person name="Banfield J.F."/>
        </authorList>
    </citation>
    <scope>NUCLEOTIDE SEQUENCE [LARGE SCALE GENOMIC DNA]</scope>
</reference>
<organism evidence="1 2">
    <name type="scientific">Candidatus Magasanikbacteria bacterium RIFOXYA2_FULL_44_8</name>
    <dbReference type="NCBI Taxonomy" id="1798696"/>
    <lineage>
        <taxon>Bacteria</taxon>
        <taxon>Candidatus Magasanikiibacteriota</taxon>
    </lineage>
</organism>
<dbReference type="Pfam" id="PF13196">
    <property type="entry name" value="DUF4012"/>
    <property type="match status" value="1"/>
</dbReference>
<sequence length="476" mass="53688">MKKIILLLVLAVVAITSVWTYTAYRSGALQKAVVTDVSKNLAQEKGGLQVNLIQEILGFTEPKYYLLLFLNNTELRPGGGFIGSYGVIKIDKGMPEILKTDGTEFLDYSSNDAILPEPPQPLKDYLSVKKWYLRDSNWSPDFKLSSEHSLDLYKKEGGIEADKISGVIGFTPTIIAELLKFTGPVKVGTLELNDKNFLEQVQYQVEYGYGEQGLPRRERKDILGDLAKVVLDKVKIDFILHWSKYYDLWQKMVTQKQIMMYATDPSLQTAFADAKWSGEMRPSAGDYLLWVDANLGALKTDWILKRDLSYNIRPATSGQFIATAKMHYEHEGSFDWRTTRYRTYARVYVPAGSKLIKAVGAMKTDRSTVPGTVDQGVENGRQWFGAFIAIEPGKIGELTFEYYLPPSVVDQIKNGDYSLLVQKQLGTVATNLTLNQDFGREVTAAWPGEGADKHGDTHYDKKMDLTMDNEFEIKLK</sequence>
<evidence type="ECO:0000313" key="1">
    <source>
        <dbReference type="EMBL" id="OGH84113.1"/>
    </source>
</evidence>
<proteinExistence type="predicted"/>
<accession>A0A1F6NJX6</accession>
<dbReference type="AlphaFoldDB" id="A0A1F6NJX6"/>
<evidence type="ECO:0000313" key="2">
    <source>
        <dbReference type="Proteomes" id="UP000177803"/>
    </source>
</evidence>
<dbReference type="InterPro" id="IPR025101">
    <property type="entry name" value="DUF4012"/>
</dbReference>
<comment type="caution">
    <text evidence="1">The sequence shown here is derived from an EMBL/GenBank/DDBJ whole genome shotgun (WGS) entry which is preliminary data.</text>
</comment>
<evidence type="ECO:0008006" key="3">
    <source>
        <dbReference type="Google" id="ProtNLM"/>
    </source>
</evidence>
<gene>
    <name evidence="1" type="ORF">A2261_00600</name>
</gene>
<dbReference type="EMBL" id="MFQR01000044">
    <property type="protein sequence ID" value="OGH84113.1"/>
    <property type="molecule type" value="Genomic_DNA"/>
</dbReference>
<protein>
    <recommendedName>
        <fullName evidence="3">DUF4012 domain-containing protein</fullName>
    </recommendedName>
</protein>
<dbReference type="Proteomes" id="UP000177803">
    <property type="component" value="Unassembled WGS sequence"/>
</dbReference>
<name>A0A1F6NJX6_9BACT</name>